<accession>A0A1J4L5B5</accession>
<name>A0A1J4L5B5_9EUKA</name>
<evidence type="ECO:0000313" key="2">
    <source>
        <dbReference type="EMBL" id="OHT17180.1"/>
    </source>
</evidence>
<keyword evidence="1" id="KW-0812">Transmembrane</keyword>
<dbReference type="VEuPathDB" id="TrichDB:TRFO_41236"/>
<keyword evidence="1" id="KW-0472">Membrane</keyword>
<keyword evidence="1" id="KW-1133">Transmembrane helix</keyword>
<sequence length="877" mass="100904">MYSKKCDISKLLSETWSFDSSTRYSRKNNGVVEPQKSIVPVKFRKRIIKNVLFSITFVFLVAILVQPWLSSSIAASNSFEEVLIKRFLEIAESYNSTISDFLKQYFVSSRFMSGIMYDPSLIQCDFPYLKQYVRVASLVYEMHNPHPHYMFMWQNNRFCQIMWDDNSSDSFRLIYLSQISSSSYNSQVFDSYEDFDSPPEIHLINTSMRIDFPSMKVATWSTRTTFIDDGDPNTDLSAISPNVLSNNETFGVTGVVISILEIAENLENIQQSFSCKYLLLNLDNEVMIDDEGGTHLPEYVDQDGFQHYESISNFGSFWQTIYGLGPSLQNLTKITIDELEYMAIRIPVSPMGLTLFTLLLVFSIDENSQQQLFYGSMLLITAIVFLSLVFVIILILLRKSAAKKKKKLNKINQREANFHNGISPQHGVIGNAIHRLRNLQLRFPKKEMFNKIMDSAIANLAEHRKRRFSVTESDCDCEFCRNLIPTPAIDMTSYVFQPAFKKWSIYRTSQFPLYENLGSLSFDWSAHANAPAKELMRLMISIIVEEKLIFAEFDPDSLILFMQHITTKCCKDNVRTAHELSSLNYLLNSFFKNWISSKIDRFVLYMAAFLYSTDSSVVFDAIEEDDFTQATEEVWSSSNTDNFNINRDDNHTNSHNGFSGHNNGFNSGFNNNGHNNSSGFGSSNYLNGNEDNEDDDFSFDEEKNLKMHLTAFQDKKSAISRNIDFIINLLGIFLPTTSLDSPHIHLIDYFKESLSEIMVDVQDSMQFELLGEFSCRVESNEFSVSSDPDDRMLFMKALIMLCHYCPYWSDVSTMVKATERLNYAVFGSNDNENIAEFHYEHASKIVAPWISVFMNFAQMEDVVENLDANINYWKNLI</sequence>
<feature type="transmembrane region" description="Helical" evidence="1">
    <location>
        <begin position="372"/>
        <end position="397"/>
    </location>
</feature>
<dbReference type="EMBL" id="MLAK01000030">
    <property type="protein sequence ID" value="OHT17180.1"/>
    <property type="molecule type" value="Genomic_DNA"/>
</dbReference>
<protein>
    <submittedName>
        <fullName evidence="2">Uncharacterized protein</fullName>
    </submittedName>
</protein>
<proteinExistence type="predicted"/>
<feature type="transmembrane region" description="Helical" evidence="1">
    <location>
        <begin position="51"/>
        <end position="69"/>
    </location>
</feature>
<evidence type="ECO:0000256" key="1">
    <source>
        <dbReference type="SAM" id="Phobius"/>
    </source>
</evidence>
<organism evidence="2 3">
    <name type="scientific">Tritrichomonas foetus</name>
    <dbReference type="NCBI Taxonomy" id="1144522"/>
    <lineage>
        <taxon>Eukaryota</taxon>
        <taxon>Metamonada</taxon>
        <taxon>Parabasalia</taxon>
        <taxon>Tritrichomonadida</taxon>
        <taxon>Tritrichomonadidae</taxon>
        <taxon>Tritrichomonas</taxon>
    </lineage>
</organism>
<gene>
    <name evidence="2" type="ORF">TRFO_41236</name>
</gene>
<reference evidence="2" key="1">
    <citation type="submission" date="2016-10" db="EMBL/GenBank/DDBJ databases">
        <authorList>
            <person name="Benchimol M."/>
            <person name="Almeida L.G."/>
            <person name="Vasconcelos A.T."/>
            <person name="Perreira-Neves A."/>
            <person name="Rosa I.A."/>
            <person name="Tasca T."/>
            <person name="Bogo M.R."/>
            <person name="de Souza W."/>
        </authorList>
    </citation>
    <scope>NUCLEOTIDE SEQUENCE [LARGE SCALE GENOMIC DNA]</scope>
    <source>
        <strain evidence="2">K</strain>
    </source>
</reference>
<dbReference type="Proteomes" id="UP000179807">
    <property type="component" value="Unassembled WGS sequence"/>
</dbReference>
<dbReference type="OrthoDB" id="10674485at2759"/>
<keyword evidence="3" id="KW-1185">Reference proteome</keyword>
<evidence type="ECO:0000313" key="3">
    <source>
        <dbReference type="Proteomes" id="UP000179807"/>
    </source>
</evidence>
<dbReference type="SUPFAM" id="SSF109604">
    <property type="entry name" value="HD-domain/PDEase-like"/>
    <property type="match status" value="1"/>
</dbReference>
<dbReference type="RefSeq" id="XP_068370316.1">
    <property type="nucleotide sequence ID" value="XM_068513654.1"/>
</dbReference>
<dbReference type="GeneID" id="94848358"/>
<comment type="caution">
    <text evidence="2">The sequence shown here is derived from an EMBL/GenBank/DDBJ whole genome shotgun (WGS) entry which is preliminary data.</text>
</comment>
<dbReference type="AlphaFoldDB" id="A0A1J4L5B5"/>